<evidence type="ECO:0008006" key="4">
    <source>
        <dbReference type="Google" id="ProtNLM"/>
    </source>
</evidence>
<comment type="caution">
    <text evidence="2">The sequence shown here is derived from an EMBL/GenBank/DDBJ whole genome shotgun (WGS) entry which is preliminary data.</text>
</comment>
<reference evidence="3" key="1">
    <citation type="journal article" date="2019" name="Int. J. Syst. Evol. Microbiol.">
        <title>The Global Catalogue of Microorganisms (GCM) 10K type strain sequencing project: providing services to taxonomists for standard genome sequencing and annotation.</title>
        <authorList>
            <consortium name="The Broad Institute Genomics Platform"/>
            <consortium name="The Broad Institute Genome Sequencing Center for Infectious Disease"/>
            <person name="Wu L."/>
            <person name="Ma J."/>
        </authorList>
    </citation>
    <scope>NUCLEOTIDE SEQUENCE [LARGE SCALE GENOMIC DNA]</scope>
    <source>
        <strain evidence="3">CCUG 63287</strain>
    </source>
</reference>
<dbReference type="RefSeq" id="WP_213535000.1">
    <property type="nucleotide sequence ID" value="NZ_BOVQ01000004.1"/>
</dbReference>
<dbReference type="EMBL" id="JBHSGD010000005">
    <property type="protein sequence ID" value="MFC4652343.1"/>
    <property type="molecule type" value="Genomic_DNA"/>
</dbReference>
<dbReference type="Proteomes" id="UP001595987">
    <property type="component" value="Unassembled WGS sequence"/>
</dbReference>
<evidence type="ECO:0000256" key="1">
    <source>
        <dbReference type="SAM" id="MobiDB-lite"/>
    </source>
</evidence>
<organism evidence="2 3">
    <name type="scientific">Lactococcus nasutitermitis</name>
    <dbReference type="NCBI Taxonomy" id="1652957"/>
    <lineage>
        <taxon>Bacteria</taxon>
        <taxon>Bacillati</taxon>
        <taxon>Bacillota</taxon>
        <taxon>Bacilli</taxon>
        <taxon>Lactobacillales</taxon>
        <taxon>Streptococcaceae</taxon>
        <taxon>Lactococcus</taxon>
    </lineage>
</organism>
<feature type="region of interest" description="Disordered" evidence="1">
    <location>
        <begin position="91"/>
        <end position="118"/>
    </location>
</feature>
<evidence type="ECO:0000313" key="2">
    <source>
        <dbReference type="EMBL" id="MFC4652343.1"/>
    </source>
</evidence>
<accession>A0ABV9JEH9</accession>
<sequence>MPKDKNADKRFEYNLKISEKERETEELQLEERQTVQTFENFEEIMMQSFREIQEIEADINKRSHIQNAFSETEQKKRYFSQLISNQKEELSQEYKKKKQMLEDERETLEKERDNLAWD</sequence>
<evidence type="ECO:0000313" key="3">
    <source>
        <dbReference type="Proteomes" id="UP001595987"/>
    </source>
</evidence>
<protein>
    <recommendedName>
        <fullName evidence="4">Flagellar FliJ protein</fullName>
    </recommendedName>
</protein>
<name>A0ABV9JEH9_9LACT</name>
<gene>
    <name evidence="2" type="ORF">ACFO26_05415</name>
</gene>
<keyword evidence="3" id="KW-1185">Reference proteome</keyword>
<proteinExistence type="predicted"/>